<dbReference type="InterPro" id="IPR012958">
    <property type="entry name" value="CHD_N"/>
</dbReference>
<dbReference type="EMBL" id="UYRR01001937">
    <property type="protein sequence ID" value="VDK19103.1"/>
    <property type="molecule type" value="Genomic_DNA"/>
</dbReference>
<sequence>MKSKKKIKQKKFQLFSARVRPLVQAANPKALSVKVQQIVQAKYREYQDEMASQGRPIGGNSSKKLRSSIGNGEKVVAPIKIRISARKKKRNDDDDDDTNQDSDQEFEHLLKEHEKQLDEEEREKEERRAARSKKKGGKKKKKGEDGYEKLFVSEDRRSPLKTGSDDQLETRPMMELTEAAAAADLKLVVYID</sequence>
<reference evidence="3 4" key="2">
    <citation type="submission" date="2018-11" db="EMBL/GenBank/DDBJ databases">
        <authorList>
            <consortium name="Pathogen Informatics"/>
        </authorList>
    </citation>
    <scope>NUCLEOTIDE SEQUENCE [LARGE SCALE GENOMIC DNA]</scope>
</reference>
<dbReference type="WBParaSite" id="ASIM_0000183101-mRNA-1">
    <property type="protein sequence ID" value="ASIM_0000183101-mRNA-1"/>
    <property type="gene ID" value="ASIM_0000183101"/>
</dbReference>
<evidence type="ECO:0000313" key="3">
    <source>
        <dbReference type="EMBL" id="VDK19103.1"/>
    </source>
</evidence>
<evidence type="ECO:0000313" key="5">
    <source>
        <dbReference type="WBParaSite" id="ASIM_0000183101-mRNA-1"/>
    </source>
</evidence>
<gene>
    <name evidence="3" type="ORF">ASIM_LOCUS1704</name>
</gene>
<dbReference type="OrthoDB" id="5869131at2759"/>
<accession>A0A0M3J2S0</accession>
<evidence type="ECO:0000259" key="2">
    <source>
        <dbReference type="Pfam" id="PF08073"/>
    </source>
</evidence>
<proteinExistence type="predicted"/>
<dbReference type="Proteomes" id="UP000267096">
    <property type="component" value="Unassembled WGS sequence"/>
</dbReference>
<protein>
    <submittedName>
        <fullName evidence="5">CHDNT domain-containing protein</fullName>
    </submittedName>
</protein>
<feature type="compositionally biased region" description="Acidic residues" evidence="1">
    <location>
        <begin position="93"/>
        <end position="104"/>
    </location>
</feature>
<keyword evidence="4" id="KW-1185">Reference proteome</keyword>
<feature type="compositionally biased region" description="Basic and acidic residues" evidence="1">
    <location>
        <begin position="105"/>
        <end position="116"/>
    </location>
</feature>
<evidence type="ECO:0000256" key="1">
    <source>
        <dbReference type="SAM" id="MobiDB-lite"/>
    </source>
</evidence>
<feature type="compositionally biased region" description="Basic residues" evidence="1">
    <location>
        <begin position="130"/>
        <end position="141"/>
    </location>
</feature>
<name>A0A0M3J2S0_ANISI</name>
<evidence type="ECO:0000313" key="4">
    <source>
        <dbReference type="Proteomes" id="UP000267096"/>
    </source>
</evidence>
<feature type="region of interest" description="Disordered" evidence="1">
    <location>
        <begin position="48"/>
        <end position="171"/>
    </location>
</feature>
<feature type="domain" description="CHD N-terminal" evidence="2">
    <location>
        <begin position="12"/>
        <end position="50"/>
    </location>
</feature>
<organism evidence="5">
    <name type="scientific">Anisakis simplex</name>
    <name type="common">Herring worm</name>
    <dbReference type="NCBI Taxonomy" id="6269"/>
    <lineage>
        <taxon>Eukaryota</taxon>
        <taxon>Metazoa</taxon>
        <taxon>Ecdysozoa</taxon>
        <taxon>Nematoda</taxon>
        <taxon>Chromadorea</taxon>
        <taxon>Rhabditida</taxon>
        <taxon>Spirurina</taxon>
        <taxon>Ascaridomorpha</taxon>
        <taxon>Ascaridoidea</taxon>
        <taxon>Anisakidae</taxon>
        <taxon>Anisakis</taxon>
        <taxon>Anisakis simplex complex</taxon>
    </lineage>
</organism>
<feature type="compositionally biased region" description="Basic and acidic residues" evidence="1">
    <location>
        <begin position="142"/>
        <end position="158"/>
    </location>
</feature>
<dbReference type="AlphaFoldDB" id="A0A0M3J2S0"/>
<dbReference type="Pfam" id="PF08073">
    <property type="entry name" value="CHDNT"/>
    <property type="match status" value="1"/>
</dbReference>
<reference evidence="5" key="1">
    <citation type="submission" date="2017-02" db="UniProtKB">
        <authorList>
            <consortium name="WormBaseParasite"/>
        </authorList>
    </citation>
    <scope>IDENTIFICATION</scope>
</reference>